<gene>
    <name evidence="1" type="ORF">PsYK624_010040</name>
</gene>
<reference evidence="1 2" key="1">
    <citation type="submission" date="2021-08" db="EMBL/GenBank/DDBJ databases">
        <title>Draft Genome Sequence of Phanerochaete sordida strain YK-624.</title>
        <authorList>
            <person name="Mori T."/>
            <person name="Dohra H."/>
            <person name="Suzuki T."/>
            <person name="Kawagishi H."/>
            <person name="Hirai H."/>
        </authorList>
    </citation>
    <scope>NUCLEOTIDE SEQUENCE [LARGE SCALE GENOMIC DNA]</scope>
    <source>
        <strain evidence="1 2">YK-624</strain>
    </source>
</reference>
<dbReference type="AlphaFoldDB" id="A0A9P3L8E9"/>
<proteinExistence type="predicted"/>
<name>A0A9P3L8E9_9APHY</name>
<protein>
    <submittedName>
        <fullName evidence="1">Uncharacterized protein</fullName>
    </submittedName>
</protein>
<organism evidence="1 2">
    <name type="scientific">Phanerochaete sordida</name>
    <dbReference type="NCBI Taxonomy" id="48140"/>
    <lineage>
        <taxon>Eukaryota</taxon>
        <taxon>Fungi</taxon>
        <taxon>Dikarya</taxon>
        <taxon>Basidiomycota</taxon>
        <taxon>Agaricomycotina</taxon>
        <taxon>Agaricomycetes</taxon>
        <taxon>Polyporales</taxon>
        <taxon>Phanerochaetaceae</taxon>
        <taxon>Phanerochaete</taxon>
    </lineage>
</organism>
<sequence length="170" mass="18164">MLAAATCSRVLSRAVLATPALGGLRWTSSAPRPAPVEVDECGIPRGPTWSVNELLSSYPQPTIAPVTLKKLHSLSALLPPEEGTPAHAKLTAEMESLVKLVEAVKLADFGEETAPQEGGIPDGRIWAEGTGIKLERSGEVVQDEVHGRDLLRHAARTEDGLYVVDADRTR</sequence>
<dbReference type="EMBL" id="BPQB01000001">
    <property type="protein sequence ID" value="GJE84928.1"/>
    <property type="molecule type" value="Genomic_DNA"/>
</dbReference>
<dbReference type="Proteomes" id="UP000703269">
    <property type="component" value="Unassembled WGS sequence"/>
</dbReference>
<evidence type="ECO:0000313" key="2">
    <source>
        <dbReference type="Proteomes" id="UP000703269"/>
    </source>
</evidence>
<dbReference type="OrthoDB" id="5522061at2759"/>
<evidence type="ECO:0000313" key="1">
    <source>
        <dbReference type="EMBL" id="GJE84928.1"/>
    </source>
</evidence>
<accession>A0A9P3L8E9</accession>
<comment type="caution">
    <text evidence="1">The sequence shown here is derived from an EMBL/GenBank/DDBJ whole genome shotgun (WGS) entry which is preliminary data.</text>
</comment>
<keyword evidence="2" id="KW-1185">Reference proteome</keyword>